<comment type="caution">
    <text evidence="1">The sequence shown here is derived from an EMBL/GenBank/DDBJ whole genome shotgun (WGS) entry which is preliminary data.</text>
</comment>
<organism evidence="1 2">
    <name type="scientific">Owenia fusiformis</name>
    <name type="common">Polychaete worm</name>
    <dbReference type="NCBI Taxonomy" id="6347"/>
    <lineage>
        <taxon>Eukaryota</taxon>
        <taxon>Metazoa</taxon>
        <taxon>Spiralia</taxon>
        <taxon>Lophotrochozoa</taxon>
        <taxon>Annelida</taxon>
        <taxon>Polychaeta</taxon>
        <taxon>Sedentaria</taxon>
        <taxon>Canalipalpata</taxon>
        <taxon>Sabellida</taxon>
        <taxon>Oweniida</taxon>
        <taxon>Oweniidae</taxon>
        <taxon>Owenia</taxon>
    </lineage>
</organism>
<gene>
    <name evidence="1" type="ORF">OFUS_LOCUS4607</name>
</gene>
<dbReference type="Pfam" id="PF13577">
    <property type="entry name" value="SnoaL_4"/>
    <property type="match status" value="1"/>
</dbReference>
<accession>A0A8J1XME2</accession>
<protein>
    <submittedName>
        <fullName evidence="1">Uncharacterized protein</fullName>
    </submittedName>
</protein>
<evidence type="ECO:0000313" key="1">
    <source>
        <dbReference type="EMBL" id="CAH1777585.1"/>
    </source>
</evidence>
<dbReference type="SUPFAM" id="SSF54427">
    <property type="entry name" value="NTF2-like"/>
    <property type="match status" value="1"/>
</dbReference>
<keyword evidence="2" id="KW-1185">Reference proteome</keyword>
<dbReference type="Gene3D" id="3.10.450.50">
    <property type="match status" value="1"/>
</dbReference>
<dbReference type="EMBL" id="CAIIXF020000002">
    <property type="protein sequence ID" value="CAH1777585.1"/>
    <property type="molecule type" value="Genomic_DNA"/>
</dbReference>
<proteinExistence type="predicted"/>
<dbReference type="InterPro" id="IPR032710">
    <property type="entry name" value="NTF2-like_dom_sf"/>
</dbReference>
<sequence length="214" mass="24655">MLRLLALIFFTVLFSFSKGQQCEKQDITLMKKDILEGVNSKIKILASQLKKQDRKLTNQIKQLNEKMADGAERCPSTTTCTKSQATIQEELIVLVTDYGNLVKAGKYDEAIKFWTEDSLLDVGSNLKMKGRDEINEGLKHIVEKGIYMKVTLEHFEGNCRYQVTTGDVDFYMRHKDGTTSLIAPARIMIYFKFNDSTNKWQYHYELNTRQTEDG</sequence>
<reference evidence="1" key="1">
    <citation type="submission" date="2022-03" db="EMBL/GenBank/DDBJ databases">
        <authorList>
            <person name="Martin C."/>
        </authorList>
    </citation>
    <scope>NUCLEOTIDE SEQUENCE</scope>
</reference>
<dbReference type="InterPro" id="IPR037401">
    <property type="entry name" value="SnoaL-like"/>
</dbReference>
<evidence type="ECO:0000313" key="2">
    <source>
        <dbReference type="Proteomes" id="UP000749559"/>
    </source>
</evidence>
<dbReference type="AlphaFoldDB" id="A0A8J1XME2"/>
<dbReference type="Proteomes" id="UP000749559">
    <property type="component" value="Unassembled WGS sequence"/>
</dbReference>
<name>A0A8J1XME2_OWEFU</name>